<dbReference type="EMBL" id="CP033577">
    <property type="protein sequence ID" value="AYV22832.1"/>
    <property type="molecule type" value="Genomic_DNA"/>
</dbReference>
<proteinExistence type="predicted"/>
<sequence length="440" mass="49047">MSNLALDTLIEVGLLDSKGRVCDISRLPEREVSLRISAYIQSRVIQFPKELEAFKKSDCLSALYSSTSTMLTKSNLLSSSLVYDSIIINDPLVVKENITHKDLSEGLGLFSYFFELIRAGIIVLFPLFDLVQPNQDELPLLASDDAFRSSIPENIHDFIHENAIQKSVVPNDSGGMYVLSELASVKRRMALNVSFKDDYWRHGVSLYLFQTGVTEDVDGTTRLRTEWDPEGVLSEDKFNFWAYQTVNQAMRARLIGINTESQISQKLGHTYVTESKFEATLLNMSAGITANEGMEARSFFEANNSFLSIDCPETILKLRLKNPALYHKFNRSLLDISGELQGYEGEQFNRKARLLFASEIEPQIKEVSACINSMKSGFIKGSLASLGGLSASVVTGSAVPFLTALGLSFANGLTESYSGVSQYQNLKKTPAFIWHRMNKT</sequence>
<evidence type="ECO:0000313" key="1">
    <source>
        <dbReference type="EMBL" id="AYV22832.1"/>
    </source>
</evidence>
<gene>
    <name evidence="1" type="ORF">ECB94_16925</name>
</gene>
<reference evidence="1 2" key="1">
    <citation type="submission" date="2018-11" db="EMBL/GenBank/DDBJ databases">
        <title>Complete Genome Sequence of Vbrio mediterranei 117-T6: a Potential Pathogen Bacteria Isolated from the Conchocelis of Pyropia.</title>
        <authorList>
            <person name="Liu Q."/>
        </authorList>
    </citation>
    <scope>NUCLEOTIDE SEQUENCE [LARGE SCALE GENOMIC DNA]</scope>
    <source>
        <strain evidence="1 2">117-T6</strain>
    </source>
</reference>
<dbReference type="RefSeq" id="WP_124941093.1">
    <property type="nucleotide sequence ID" value="NZ_CP033577.1"/>
</dbReference>
<dbReference type="Proteomes" id="UP000279760">
    <property type="component" value="Chromosome 1"/>
</dbReference>
<dbReference type="AlphaFoldDB" id="A0A3G4VGU5"/>
<evidence type="ECO:0000313" key="2">
    <source>
        <dbReference type="Proteomes" id="UP000279760"/>
    </source>
</evidence>
<name>A0A3G4VGU5_9VIBR</name>
<organism evidence="1 2">
    <name type="scientific">Vibrio mediterranei</name>
    <dbReference type="NCBI Taxonomy" id="689"/>
    <lineage>
        <taxon>Bacteria</taxon>
        <taxon>Pseudomonadati</taxon>
        <taxon>Pseudomonadota</taxon>
        <taxon>Gammaproteobacteria</taxon>
        <taxon>Vibrionales</taxon>
        <taxon>Vibrionaceae</taxon>
        <taxon>Vibrio</taxon>
    </lineage>
</organism>
<protein>
    <submittedName>
        <fullName evidence="1">Uncharacterized protein</fullName>
    </submittedName>
</protein>
<accession>A0A3G4VGU5</accession>